<evidence type="ECO:0000259" key="5">
    <source>
        <dbReference type="Pfam" id="PF02518"/>
    </source>
</evidence>
<dbReference type="CDD" id="cd16917">
    <property type="entry name" value="HATPase_UhpB-NarQ-NarX-like"/>
    <property type="match status" value="1"/>
</dbReference>
<dbReference type="Pfam" id="PF02518">
    <property type="entry name" value="HATPase_c"/>
    <property type="match status" value="1"/>
</dbReference>
<keyword evidence="7" id="KW-1185">Reference proteome</keyword>
<keyword evidence="3" id="KW-0902">Two-component regulatory system</keyword>
<protein>
    <recommendedName>
        <fullName evidence="5">Histidine kinase/HSP90-like ATPase domain-containing protein</fullName>
    </recommendedName>
</protein>
<feature type="transmembrane region" description="Helical" evidence="4">
    <location>
        <begin position="34"/>
        <end position="52"/>
    </location>
</feature>
<keyword evidence="1" id="KW-0808">Transferase</keyword>
<name>A0ABN1V1U9_9ACTN</name>
<feature type="transmembrane region" description="Helical" evidence="4">
    <location>
        <begin position="9"/>
        <end position="28"/>
    </location>
</feature>
<dbReference type="EMBL" id="BAAAKV010000046">
    <property type="protein sequence ID" value="GAA1184357.1"/>
    <property type="molecule type" value="Genomic_DNA"/>
</dbReference>
<organism evidence="6 7">
    <name type="scientific">Streptomyces hebeiensis</name>
    <dbReference type="NCBI Taxonomy" id="229486"/>
    <lineage>
        <taxon>Bacteria</taxon>
        <taxon>Bacillati</taxon>
        <taxon>Actinomycetota</taxon>
        <taxon>Actinomycetes</taxon>
        <taxon>Kitasatosporales</taxon>
        <taxon>Streptomycetaceae</taxon>
        <taxon>Streptomyces</taxon>
    </lineage>
</organism>
<dbReference type="PANTHER" id="PTHR24421:SF61">
    <property type="entry name" value="OXYGEN SENSOR HISTIDINE KINASE NREB"/>
    <property type="match status" value="1"/>
</dbReference>
<keyword evidence="4" id="KW-0472">Membrane</keyword>
<proteinExistence type="predicted"/>
<evidence type="ECO:0000313" key="7">
    <source>
        <dbReference type="Proteomes" id="UP001501371"/>
    </source>
</evidence>
<evidence type="ECO:0000256" key="1">
    <source>
        <dbReference type="ARBA" id="ARBA00022679"/>
    </source>
</evidence>
<evidence type="ECO:0000256" key="4">
    <source>
        <dbReference type="SAM" id="Phobius"/>
    </source>
</evidence>
<comment type="caution">
    <text evidence="6">The sequence shown here is derived from an EMBL/GenBank/DDBJ whole genome shotgun (WGS) entry which is preliminary data.</text>
</comment>
<dbReference type="InterPro" id="IPR036890">
    <property type="entry name" value="HATPase_C_sf"/>
</dbReference>
<keyword evidence="2" id="KW-0418">Kinase</keyword>
<accession>A0ABN1V1U9</accession>
<dbReference type="PANTHER" id="PTHR24421">
    <property type="entry name" value="NITRATE/NITRITE SENSOR PROTEIN NARX-RELATED"/>
    <property type="match status" value="1"/>
</dbReference>
<dbReference type="InterPro" id="IPR050482">
    <property type="entry name" value="Sensor_HK_TwoCompSys"/>
</dbReference>
<evidence type="ECO:0000256" key="2">
    <source>
        <dbReference type="ARBA" id="ARBA00022777"/>
    </source>
</evidence>
<feature type="transmembrane region" description="Helical" evidence="4">
    <location>
        <begin position="86"/>
        <end position="104"/>
    </location>
</feature>
<evidence type="ECO:0000256" key="3">
    <source>
        <dbReference type="ARBA" id="ARBA00023012"/>
    </source>
</evidence>
<gene>
    <name evidence="6" type="ORF">GCM10009654_47320</name>
</gene>
<dbReference type="Gene3D" id="3.30.565.10">
    <property type="entry name" value="Histidine kinase-like ATPase, C-terminal domain"/>
    <property type="match status" value="1"/>
</dbReference>
<sequence length="366" mass="39042">MGFARMASGWLRLVVVSACAVLAVAAMPVAGMPLAAAIAAVAIAWSVAYLAWIRSARRPRLLAAVDLTLVTGLCLSQSFTVPTSQALHGNTWILVTVSIVAVGYQLTHPGAAGALAALLVAGADLVGVILDRPGTWGAALPNVLWLLVQSALSRSFYRLLLRRSRAADTAAASAATARLQWQVAEARRTAEREHLATLHDTACATLLMVSVPGSWIRPEVLRAQAARDLERLAPERRRMDDIDLTELLTEEIAAHALQIRARFDTGLGPVWRPAAGALRGSLGETLRNVIRHAGVTTAEVRARRDGHRIVVTVQDRGAGFDPADVPPHRQGLARSVIGRMHTVGGRATVESCPGEGTTVRLEWPRG</sequence>
<dbReference type="SUPFAM" id="SSF55874">
    <property type="entry name" value="ATPase domain of HSP90 chaperone/DNA topoisomerase II/histidine kinase"/>
    <property type="match status" value="1"/>
</dbReference>
<reference evidence="6 7" key="1">
    <citation type="journal article" date="2019" name="Int. J. Syst. Evol. Microbiol.">
        <title>The Global Catalogue of Microorganisms (GCM) 10K type strain sequencing project: providing services to taxonomists for standard genome sequencing and annotation.</title>
        <authorList>
            <consortium name="The Broad Institute Genomics Platform"/>
            <consortium name="The Broad Institute Genome Sequencing Center for Infectious Disease"/>
            <person name="Wu L."/>
            <person name="Ma J."/>
        </authorList>
    </citation>
    <scope>NUCLEOTIDE SEQUENCE [LARGE SCALE GENOMIC DNA]</scope>
    <source>
        <strain evidence="6 7">JCM 12696</strain>
    </source>
</reference>
<keyword evidence="4" id="KW-1133">Transmembrane helix</keyword>
<feature type="domain" description="Histidine kinase/HSP90-like ATPase" evidence="5">
    <location>
        <begin position="282"/>
        <end position="365"/>
    </location>
</feature>
<dbReference type="InterPro" id="IPR003594">
    <property type="entry name" value="HATPase_dom"/>
</dbReference>
<evidence type="ECO:0000313" key="6">
    <source>
        <dbReference type="EMBL" id="GAA1184357.1"/>
    </source>
</evidence>
<dbReference type="Proteomes" id="UP001501371">
    <property type="component" value="Unassembled WGS sequence"/>
</dbReference>
<keyword evidence="4" id="KW-0812">Transmembrane</keyword>